<dbReference type="PANTHER" id="PTHR45527">
    <property type="entry name" value="NONRIBOSOMAL PEPTIDE SYNTHETASE"/>
    <property type="match status" value="1"/>
</dbReference>
<keyword evidence="6" id="KW-0677">Repeat</keyword>
<evidence type="ECO:0000313" key="11">
    <source>
        <dbReference type="EMBL" id="RIE04405.1"/>
    </source>
</evidence>
<dbReference type="Proteomes" id="UP000266340">
    <property type="component" value="Unassembled WGS sequence"/>
</dbReference>
<dbReference type="NCBIfam" id="TIGR01733">
    <property type="entry name" value="AA-adenyl-dom"/>
    <property type="match status" value="2"/>
</dbReference>
<keyword evidence="5" id="KW-0436">Ligase</keyword>
<dbReference type="GO" id="GO:0043041">
    <property type="term" value="P:amino acid activation for nonribosomal peptide biosynthetic process"/>
    <property type="evidence" value="ECO:0007669"/>
    <property type="project" value="TreeGrafter"/>
</dbReference>
<evidence type="ECO:0000256" key="1">
    <source>
        <dbReference type="ARBA" id="ARBA00001957"/>
    </source>
</evidence>
<dbReference type="InterPro" id="IPR042099">
    <property type="entry name" value="ANL_N_sf"/>
</dbReference>
<dbReference type="Gene3D" id="3.30.559.10">
    <property type="entry name" value="Chloramphenicol acetyltransferase-like domain"/>
    <property type="match status" value="2"/>
</dbReference>
<evidence type="ECO:0000256" key="4">
    <source>
        <dbReference type="ARBA" id="ARBA00022553"/>
    </source>
</evidence>
<dbReference type="FunFam" id="3.40.50.980:FF:000001">
    <property type="entry name" value="Non-ribosomal peptide synthetase"/>
    <property type="match status" value="2"/>
</dbReference>
<dbReference type="InterPro" id="IPR001242">
    <property type="entry name" value="Condensation_dom"/>
</dbReference>
<dbReference type="Gene3D" id="2.30.38.10">
    <property type="entry name" value="Luciferase, Domain 3"/>
    <property type="match status" value="2"/>
</dbReference>
<evidence type="ECO:0000256" key="8">
    <source>
        <dbReference type="ARBA" id="ARBA00023268"/>
    </source>
</evidence>
<dbReference type="InterPro" id="IPR010071">
    <property type="entry name" value="AA_adenyl_dom"/>
</dbReference>
<dbReference type="SUPFAM" id="SSF56801">
    <property type="entry name" value="Acetyl-CoA synthetase-like"/>
    <property type="match status" value="3"/>
</dbReference>
<evidence type="ECO:0000259" key="10">
    <source>
        <dbReference type="PROSITE" id="PS50075"/>
    </source>
</evidence>
<evidence type="ECO:0000256" key="2">
    <source>
        <dbReference type="ARBA" id="ARBA00006432"/>
    </source>
</evidence>
<dbReference type="EMBL" id="QXJM01000027">
    <property type="protein sequence ID" value="RIE04405.1"/>
    <property type="molecule type" value="Genomic_DNA"/>
</dbReference>
<evidence type="ECO:0000313" key="12">
    <source>
        <dbReference type="Proteomes" id="UP000266340"/>
    </source>
</evidence>
<dbReference type="GO" id="GO:0031177">
    <property type="term" value="F:phosphopantetheine binding"/>
    <property type="evidence" value="ECO:0007669"/>
    <property type="project" value="InterPro"/>
</dbReference>
<dbReference type="OrthoDB" id="9765680at2"/>
<dbReference type="PROSITE" id="PS50075">
    <property type="entry name" value="CARRIER"/>
    <property type="match status" value="3"/>
</dbReference>
<dbReference type="InterPro" id="IPR045851">
    <property type="entry name" value="AMP-bd_C_sf"/>
</dbReference>
<dbReference type="Pfam" id="PF13193">
    <property type="entry name" value="AMP-binding_C"/>
    <property type="match status" value="2"/>
</dbReference>
<evidence type="ECO:0000256" key="7">
    <source>
        <dbReference type="ARBA" id="ARBA00023194"/>
    </source>
</evidence>
<dbReference type="PANTHER" id="PTHR45527:SF1">
    <property type="entry name" value="FATTY ACID SYNTHASE"/>
    <property type="match status" value="1"/>
</dbReference>
<comment type="caution">
    <text evidence="11">The sequence shown here is derived from an EMBL/GenBank/DDBJ whole genome shotgun (WGS) entry which is preliminary data.</text>
</comment>
<dbReference type="InterPro" id="IPR009081">
    <property type="entry name" value="PP-bd_ACP"/>
</dbReference>
<dbReference type="SMART" id="SM00823">
    <property type="entry name" value="PKS_PP"/>
    <property type="match status" value="3"/>
</dbReference>
<dbReference type="CDD" id="cd05930">
    <property type="entry name" value="A_NRPS"/>
    <property type="match status" value="2"/>
</dbReference>
<feature type="domain" description="Carrier" evidence="10">
    <location>
        <begin position="1651"/>
        <end position="1726"/>
    </location>
</feature>
<dbReference type="Gene3D" id="3.40.50.980">
    <property type="match status" value="4"/>
</dbReference>
<protein>
    <submittedName>
        <fullName evidence="11">Amino acid adenylation domain-containing protein</fullName>
    </submittedName>
</protein>
<evidence type="ECO:0000256" key="5">
    <source>
        <dbReference type="ARBA" id="ARBA00022598"/>
    </source>
</evidence>
<keyword evidence="8" id="KW-0511">Multifunctional enzyme</keyword>
<gene>
    <name evidence="11" type="ORF">D3H35_07415</name>
</gene>
<comment type="cofactor">
    <cofactor evidence="1">
        <name>pantetheine 4'-phosphate</name>
        <dbReference type="ChEBI" id="CHEBI:47942"/>
    </cofactor>
</comment>
<feature type="domain" description="Carrier" evidence="10">
    <location>
        <begin position="2713"/>
        <end position="2788"/>
    </location>
</feature>
<dbReference type="GO" id="GO:0072330">
    <property type="term" value="P:monocarboxylic acid biosynthetic process"/>
    <property type="evidence" value="ECO:0007669"/>
    <property type="project" value="UniProtKB-ARBA"/>
</dbReference>
<dbReference type="FunFam" id="2.30.38.10:FF:000001">
    <property type="entry name" value="Non-ribosomal peptide synthetase PvdI"/>
    <property type="match status" value="2"/>
</dbReference>
<evidence type="ECO:0000256" key="9">
    <source>
        <dbReference type="SAM" id="MobiDB-lite"/>
    </source>
</evidence>
<dbReference type="InterPro" id="IPR025110">
    <property type="entry name" value="AMP-bd_C"/>
</dbReference>
<dbReference type="SUPFAM" id="SSF52777">
    <property type="entry name" value="CoA-dependent acyltransferases"/>
    <property type="match status" value="5"/>
</dbReference>
<dbReference type="SUPFAM" id="SSF47336">
    <property type="entry name" value="ACP-like"/>
    <property type="match status" value="3"/>
</dbReference>
<dbReference type="Pfam" id="PF00550">
    <property type="entry name" value="PP-binding"/>
    <property type="match status" value="3"/>
</dbReference>
<dbReference type="InterPro" id="IPR000873">
    <property type="entry name" value="AMP-dep_synth/lig_dom"/>
</dbReference>
<accession>A0A398CPF7</accession>
<evidence type="ECO:0000256" key="3">
    <source>
        <dbReference type="ARBA" id="ARBA00022450"/>
    </source>
</evidence>
<dbReference type="InterPro" id="IPR023213">
    <property type="entry name" value="CAT-like_dom_sf"/>
</dbReference>
<feature type="domain" description="Carrier" evidence="10">
    <location>
        <begin position="589"/>
        <end position="664"/>
    </location>
</feature>
<proteinExistence type="inferred from homology"/>
<dbReference type="Gene3D" id="3.30.559.30">
    <property type="entry name" value="Nonribosomal peptide synthetase, condensation domain"/>
    <property type="match status" value="3"/>
</dbReference>
<dbReference type="GO" id="GO:0008610">
    <property type="term" value="P:lipid biosynthetic process"/>
    <property type="evidence" value="ECO:0007669"/>
    <property type="project" value="UniProtKB-ARBA"/>
</dbReference>
<name>A0A398CPF7_9BACL</name>
<dbReference type="RefSeq" id="WP_119148444.1">
    <property type="nucleotide sequence ID" value="NZ_QXJM01000027.1"/>
</dbReference>
<keyword evidence="7" id="KW-0045">Antibiotic biosynthesis</keyword>
<keyword evidence="3" id="KW-0596">Phosphopantetheine</keyword>
<dbReference type="PROSITE" id="PS00012">
    <property type="entry name" value="PHOSPHOPANTETHEINE"/>
    <property type="match status" value="1"/>
</dbReference>
<dbReference type="Pfam" id="PF00501">
    <property type="entry name" value="AMP-binding"/>
    <property type="match status" value="3"/>
</dbReference>
<dbReference type="FunFam" id="3.40.50.980:FF:000002">
    <property type="entry name" value="Enterobactin synthetase component F"/>
    <property type="match status" value="2"/>
</dbReference>
<dbReference type="InterPro" id="IPR036736">
    <property type="entry name" value="ACP-like_sf"/>
</dbReference>
<sequence length="3009" mass="333192">MTIRNLAQLLFSDRTEGKGITFIRSASEQSTVSYRDLHREASLLLRHMQEAGLKPGNELVFQIEQNRVFLTWFWACMLGGIVPVPLTPGGSEENKKKLTSVWKKLNRPYLVAEADFWSRHSAESGGPGDEFGALLAEIGSERSLVAEWSELSGEPGQLHESSPEDIAFIQFSSGSTGEPKGVTLTHANLLANMRAIVECSGATGLDSSLSWMPMTHDMGLIGFHLTPIMAGMNQYLMLPALFIQHPTLWLNKANEHRITTLASPNFGYKHFLAHYKREQAKNWDLSSVRLIFNGAEPISASLCRQFLNEMNEYGLRSNVMFPVYGMAEASLAVTFPPAGEPLIDVEVERGSRTGQPVREHVRDENGDGKGDGERRPTVTYVDLGSSVTDCEVRICGEQDEPFSEGVIGEIHIRGRNVTRGYYNDEEATKRAFAEDGWLRTGDLGFMRGGRLVVTGRKKDVLFVNGQNVYPHDLEALLEEDEGGQLRRVAVCGVFNERLQSDEMIVFVLFRGKLQTFVPVAEQAERLIRKHAGFDVGAVLPVRQIPKTTSGKLQRYLLAQRFADGEFAREQRELEELRRTASSESRTVEWSEDELERDLQKMGMEALGTASLGVDDSFFENGGNSLKAALFVAAVQERLGVEIPIRELYGKDTVRELAGLIREAEPVERPNATAIKPAERREHYPLSEAQYRIYAQEQQEGIGACYNVPAALRIDGPFRLQEAERAFSELIGRHESLRTSFHLIEGEIAQRIDPGPVRFAVESIEADEGELPGLIVGFIRPFDLTAAPLFRARTIRLAEDRHVLLIDAHHAICDGISLTVLMEEFAELYVGKTLPSPGIAYIDYAAWYEGEKKEARSEKHRSYWSERLKGLPVLQMPTDYPRPGKRTFEGDAVFFELPEGAAYRIVKLAETRKISLYAAFLSVYFVLLHKYGAQRDIVVGSLLAGRDKPEVRRTVGMFNRFLPIRAEIPEEADFETFMLRVNDELMDAFDHQRFPIDDIAADAGAARDRSRNPLYDTMLILHNQMDGKVRFDAGGARFSRIDVHSGTSKLDFKLDLFPGENGRLDAVLEYNSSLFKRETMELFAERYARLLEAAAADPRKPIEELELLTEEERELLLTGFNDTHAAYRNDVLLHELIEEQAARTPDKIAFAFGDRKLTYRELNGQANRLARTLRAKGVGPESVVAVAMERSEEMMTALLAVLKAGGAYMPLSPDVPAERAAYMLGDSGARLALTQSGFAAEFAAKLAGTGSELLDVTEALLAGSTTSLDSETSLERLGTSRSPAYIIYTSGSTGLPKGVMVEHYSVVNRLNWMQKAYPLTERDVILQKTPYTFDVSVWELFWWGTVGASVLFLEPGGEKEPEAIVRAIEAGGATTIHFVPSMLSAFLDAVEGRPEQIRRLSGLRQVFASGEALTAKQANRFRALLHEANGTRLINLYGPTEATVDVTHFDCTAHERLETVPIGRPIDNTRLYIVNEANRPQPIGVAGELCLAGDGLARGYVNRAELTAEKFADNPFEPGGRMYRTGDLARWTADGNVEYLGRIDHQVKIRGYRIELGEIENTLLKHGSVNEAVVTARTDASGMSYLSAYYVAVEELGASQLREHLSRSLPAYMIPAYFVQLEAMPLSANGKADRKALPEPRGLAASAAEYAAPTGETERELAVLWQELLGVEKVGVNDDFFDLGGNSLTAARLISRVHKSFGADLPLRDVFQSPTVAQLAAKITNAGQGGYTAIEPAEPREHYPLSPAQSRLFILHRMEEGGVGYHLPAALDISGPVDRERLEEAFQKLIGRHESLRTSFAMTGAEPIQTIHEHVPFKLDYTRLEESGDEPGAIEARFRAFVRPFELSEAPLLRAELIRRADNRHYLLFDMHHIVGDGISMAVLQDELIALYEGASLPDLKLQYRDYAMWRLEHANGEALRKQEAYWLDRLSGELPVLGIAGDYPRPPVKSAEGDRVSFRLSPEQAEQARRIASQAGATPYMTLLAAFKALLARYAGQDDVIVGTPVAGRPHSELEPIIGMFVNTLAIRSYPAEGKSFHTFLTEVKDASIEAFENADYPFEALANALGGSRDVSRNPVFDAMFVMQNMRRAERTIEGVTFGPLDLPTGAAKFDLLLEIVEDDGGGYECRLEYGAKLFKRETMALFAERYARLLEAAAEDPSKPIGELELLTEAERELLLSGFNDTHAAYRNDVLLHELIEEQAARTPDKFAFAFGDRKLTYRELNGQANRLARTLRAKGVGPESVVAVAMERSEEMMTALLAVLKAGGAYMPLSPDVPAERAAYMLGDSGARLALTQSGFAAEFAAKLAGTGAELLDVTEALLAGSTASLDSETSFERLGTSRSPAYIIYTSGSTGLPKGVMVEHYSVVNRLNWMQKAYPLTERDVILQKTPYTFDVSVWELFWWGTVGASVLFLEPGGEKEPEAIVRAIEAGGATTIHFVPSMLSAFLDAVEGRPEQIRRLSGLRQVFASGEALTAKQANRFRALLHEANGTRLINLYGPTEATVDVTHFDCTAHERLETVPIGRPIDNTRLYIVNEANRPQPIGVAGELCLAGDGLARGYVNRAELTAEKFADNPFEPGGRMYRTGDLARWTADGNVEYLGRIDHQVKIRGYRIELGEIENTLLKHGSVNEAVVTARTDASGMSYLSAYYVAVEELGASQLREHLSRSLPAYMIPAYFVQLEAMPLSANGKADRKALPEPRGLAASAAEYAAPTGETERELTVLWQELLGMEKIGVNDNFFEIGGNSLLLVRAHNELEKRYPGLVKLTDLFVYSTVSKLAEHVNARLSNVGQENLAEPIALPASFFARPNEPNQGRSFDFRLEADAVRALEEVCRSERIGMYPLFVASFLFVLARHAGKTDIAVPAGLPGGHLVNVKVGSSELADFPQLLSSVRRQVEAADTAAGPRKYRAEQLRSSVIPKDERHVLPLIRGKDDPGFRSGDLHPFDFALSVHIVPGQIGFRFEYNGRRLRTEKLKSLMGDFLKFVTYLSAQSRSRVEQTAATLEKEV</sequence>
<dbReference type="InterPro" id="IPR020845">
    <property type="entry name" value="AMP-binding_CS"/>
</dbReference>
<dbReference type="Pfam" id="PF00668">
    <property type="entry name" value="Condensation"/>
    <property type="match status" value="2"/>
</dbReference>
<dbReference type="FunFam" id="3.30.300.30:FF:000010">
    <property type="entry name" value="Enterobactin synthetase component F"/>
    <property type="match status" value="2"/>
</dbReference>
<dbReference type="FunFam" id="1.10.1200.10:FF:000016">
    <property type="entry name" value="Non-ribosomal peptide synthase"/>
    <property type="match status" value="1"/>
</dbReference>
<dbReference type="GO" id="GO:0005829">
    <property type="term" value="C:cytosol"/>
    <property type="evidence" value="ECO:0007669"/>
    <property type="project" value="TreeGrafter"/>
</dbReference>
<comment type="similarity">
    <text evidence="2">Belongs to the ATP-dependent AMP-binding enzyme family.</text>
</comment>
<dbReference type="PROSITE" id="PS00455">
    <property type="entry name" value="AMP_BINDING"/>
    <property type="match status" value="3"/>
</dbReference>
<dbReference type="Gene3D" id="3.30.300.30">
    <property type="match status" value="3"/>
</dbReference>
<dbReference type="GO" id="GO:0044550">
    <property type="term" value="P:secondary metabolite biosynthetic process"/>
    <property type="evidence" value="ECO:0007669"/>
    <property type="project" value="UniProtKB-ARBA"/>
</dbReference>
<organism evidence="11 12">
    <name type="scientific">Cohnella faecalis</name>
    <dbReference type="NCBI Taxonomy" id="2315694"/>
    <lineage>
        <taxon>Bacteria</taxon>
        <taxon>Bacillati</taxon>
        <taxon>Bacillota</taxon>
        <taxon>Bacilli</taxon>
        <taxon>Bacillales</taxon>
        <taxon>Paenibacillaceae</taxon>
        <taxon>Cohnella</taxon>
    </lineage>
</organism>
<dbReference type="CDD" id="cd19531">
    <property type="entry name" value="LCL_NRPS-like"/>
    <property type="match status" value="2"/>
</dbReference>
<dbReference type="FunFam" id="3.40.50.12780:FF:000012">
    <property type="entry name" value="Non-ribosomal peptide synthetase"/>
    <property type="match status" value="2"/>
</dbReference>
<dbReference type="InterPro" id="IPR006162">
    <property type="entry name" value="Ppantetheine_attach_site"/>
</dbReference>
<evidence type="ECO:0000256" key="6">
    <source>
        <dbReference type="ARBA" id="ARBA00022737"/>
    </source>
</evidence>
<dbReference type="NCBIfam" id="NF003417">
    <property type="entry name" value="PRK04813.1"/>
    <property type="match status" value="4"/>
</dbReference>
<dbReference type="InterPro" id="IPR020806">
    <property type="entry name" value="PKS_PP-bd"/>
</dbReference>
<dbReference type="GO" id="GO:0017000">
    <property type="term" value="P:antibiotic biosynthetic process"/>
    <property type="evidence" value="ECO:0007669"/>
    <property type="project" value="UniProtKB-KW"/>
</dbReference>
<dbReference type="Gene3D" id="1.10.1200.10">
    <property type="entry name" value="ACP-like"/>
    <property type="match status" value="3"/>
</dbReference>
<dbReference type="Gene3D" id="3.40.50.12780">
    <property type="entry name" value="N-terminal domain of ligase-like"/>
    <property type="match status" value="1"/>
</dbReference>
<dbReference type="GO" id="GO:0016874">
    <property type="term" value="F:ligase activity"/>
    <property type="evidence" value="ECO:0007669"/>
    <property type="project" value="UniProtKB-KW"/>
</dbReference>
<reference evidence="11 12" key="1">
    <citation type="submission" date="2018-09" db="EMBL/GenBank/DDBJ databases">
        <title>Cohnella cavernae sp. nov., isolated from a karst cave.</title>
        <authorList>
            <person name="Zhu H."/>
        </authorList>
    </citation>
    <scope>NUCLEOTIDE SEQUENCE [LARGE SCALE GENOMIC DNA]</scope>
    <source>
        <strain evidence="11 12">K2E09-144</strain>
    </source>
</reference>
<feature type="region of interest" description="Disordered" evidence="9">
    <location>
        <begin position="350"/>
        <end position="375"/>
    </location>
</feature>
<keyword evidence="4" id="KW-0597">Phosphoprotein</keyword>
<keyword evidence="12" id="KW-1185">Reference proteome</keyword>